<comment type="catalytic activity">
    <reaction evidence="32">
        <text>1'-[1,2-di-(9Z,12Z-octadecadienoyl)-sn-glycero-3-phospho]-3'-[1-(9Z,12Z-octadecadienoyl)-sn-glycero-3-phospho]-glycerol + (9Z)-octadecenoyl-CoA = 1'-[1,2-di-(9Z,12Z-octadecadienoyl)-sn-glycero-3-phospho]-3'-[1-(9Z,12Z-octadecadienoyl)-2-(9Z-octadecenoyl)-sn-glycero-3-phospho]-glycerol + CoA</text>
        <dbReference type="Rhea" id="RHEA:43676"/>
        <dbReference type="ChEBI" id="CHEBI:57287"/>
        <dbReference type="ChEBI" id="CHEBI:57387"/>
        <dbReference type="ChEBI" id="CHEBI:83580"/>
        <dbReference type="ChEBI" id="CHEBI:83582"/>
    </reaction>
    <physiologicalReaction direction="left-to-right" evidence="32">
        <dbReference type="Rhea" id="RHEA:43677"/>
    </physiologicalReaction>
</comment>
<dbReference type="FunFam" id="3.90.226.10:FF:000011">
    <property type="entry name" value="Fatty acid oxidation complex subunit alpha"/>
    <property type="match status" value="1"/>
</dbReference>
<reference evidence="46" key="1">
    <citation type="submission" date="2025-08" db="UniProtKB">
        <authorList>
            <consortium name="RefSeq"/>
        </authorList>
    </citation>
    <scope>IDENTIFICATION</scope>
    <source>
        <tissue evidence="46">Muscle</tissue>
    </source>
</reference>
<dbReference type="Pfam" id="PF00725">
    <property type="entry name" value="3HCDH"/>
    <property type="match status" value="2"/>
</dbReference>
<evidence type="ECO:0000256" key="11">
    <source>
        <dbReference type="ARBA" id="ARBA00022832"/>
    </source>
</evidence>
<dbReference type="GO" id="GO:0016509">
    <property type="term" value="F:long-chain (3S)-3-hydroxyacyl-CoA dehydrogenase (NAD+) activity"/>
    <property type="evidence" value="ECO:0007669"/>
    <property type="project" value="UniProtKB-EC"/>
</dbReference>
<comment type="catalytic activity">
    <reaction evidence="30">
        <text>(3S)-3-hydroxydodecanoyl-CoA = (2E)-dodecenoyl-CoA + H2O</text>
        <dbReference type="Rhea" id="RHEA:31075"/>
        <dbReference type="ChEBI" id="CHEBI:15377"/>
        <dbReference type="ChEBI" id="CHEBI:57330"/>
        <dbReference type="ChEBI" id="CHEBI:62558"/>
    </reaction>
    <physiologicalReaction direction="right-to-left" evidence="30">
        <dbReference type="Rhea" id="RHEA:31077"/>
    </physiologicalReaction>
</comment>
<evidence type="ECO:0000256" key="17">
    <source>
        <dbReference type="ARBA" id="ARBA00023128"/>
    </source>
</evidence>
<evidence type="ECO:0000256" key="25">
    <source>
        <dbReference type="ARBA" id="ARBA00050222"/>
    </source>
</evidence>
<feature type="active site" description="For hydroxyacyl-coenzyme A dehydrogenase activity" evidence="40">
    <location>
        <position position="512"/>
    </location>
</feature>
<keyword evidence="14" id="KW-0560">Oxidoreductase</keyword>
<comment type="similarity">
    <text evidence="5">In the N-terminal section; belongs to the enoyl-CoA hydratase/isomerase family.</text>
</comment>
<dbReference type="EC" id="1.1.1.211" evidence="36"/>
<keyword evidence="9" id="KW-0808">Transferase</keyword>
<comment type="catalytic activity">
    <reaction evidence="22">
        <text>(3S)-hydroxyhexadecanoyl-CoA + NAD(+) = 3-oxohexadecanoyl-CoA + NADH + H(+)</text>
        <dbReference type="Rhea" id="RHEA:31159"/>
        <dbReference type="ChEBI" id="CHEBI:15378"/>
        <dbReference type="ChEBI" id="CHEBI:57349"/>
        <dbReference type="ChEBI" id="CHEBI:57540"/>
        <dbReference type="ChEBI" id="CHEBI:57945"/>
        <dbReference type="ChEBI" id="CHEBI:62613"/>
    </reaction>
    <physiologicalReaction direction="left-to-right" evidence="22">
        <dbReference type="Rhea" id="RHEA:31160"/>
    </physiologicalReaction>
</comment>
<dbReference type="GO" id="GO:0004300">
    <property type="term" value="F:enoyl-CoA hydratase activity"/>
    <property type="evidence" value="ECO:0007669"/>
    <property type="project" value="UniProtKB-EC"/>
</dbReference>
<dbReference type="UniPathway" id="UPA00659"/>
<evidence type="ECO:0000256" key="4">
    <source>
        <dbReference type="ARBA" id="ARBA00007005"/>
    </source>
</evidence>
<keyword evidence="7" id="KW-0488">Methylation</keyword>
<dbReference type="Proteomes" id="UP000515164">
    <property type="component" value="Unplaced"/>
</dbReference>
<dbReference type="PROSITE" id="PS00166">
    <property type="entry name" value="ENOYL_COA_HYDRATASE"/>
    <property type="match status" value="1"/>
</dbReference>
<keyword evidence="19" id="KW-0456">Lyase</keyword>
<comment type="catalytic activity">
    <reaction evidence="33">
        <text>(3S)-3-hydroxydodecanoyl-CoA + NAD(+) = 3-oxododecanoyl-CoA + NADH + H(+)</text>
        <dbReference type="Rhea" id="RHEA:31179"/>
        <dbReference type="ChEBI" id="CHEBI:15378"/>
        <dbReference type="ChEBI" id="CHEBI:57540"/>
        <dbReference type="ChEBI" id="CHEBI:57945"/>
        <dbReference type="ChEBI" id="CHEBI:62558"/>
        <dbReference type="ChEBI" id="CHEBI:62615"/>
    </reaction>
    <physiologicalReaction direction="left-to-right" evidence="33">
        <dbReference type="Rhea" id="RHEA:31180"/>
    </physiologicalReaction>
</comment>
<comment type="catalytic activity">
    <reaction evidence="24">
        <text>a (3S)-3-hydroxyacyl-CoA + NAD(+) = a 3-oxoacyl-CoA + NADH + H(+)</text>
        <dbReference type="Rhea" id="RHEA:22432"/>
        <dbReference type="ChEBI" id="CHEBI:15378"/>
        <dbReference type="ChEBI" id="CHEBI:57318"/>
        <dbReference type="ChEBI" id="CHEBI:57540"/>
        <dbReference type="ChEBI" id="CHEBI:57945"/>
        <dbReference type="ChEBI" id="CHEBI:90726"/>
        <dbReference type="EC" id="1.1.1.35"/>
    </reaction>
</comment>
<evidence type="ECO:0000256" key="1">
    <source>
        <dbReference type="ARBA" id="ARBA00000469"/>
    </source>
</evidence>
<dbReference type="KEGG" id="bbif:117206238"/>
<evidence type="ECO:0000256" key="30">
    <source>
        <dbReference type="ARBA" id="ARBA00052711"/>
    </source>
</evidence>
<evidence type="ECO:0000256" key="20">
    <source>
        <dbReference type="ARBA" id="ARBA00023268"/>
    </source>
</evidence>
<dbReference type="InterPro" id="IPR006176">
    <property type="entry name" value="3-OHacyl-CoA_DH_NAD-bd"/>
</dbReference>
<proteinExistence type="inferred from homology"/>
<dbReference type="NCBIfam" id="TIGR02441">
    <property type="entry name" value="fa_ox_alpha_mit"/>
    <property type="match status" value="1"/>
</dbReference>
<dbReference type="FunFam" id="3.40.50.720:FF:000009">
    <property type="entry name" value="Fatty oxidation complex, alpha subunit"/>
    <property type="match status" value="1"/>
</dbReference>
<keyword evidence="15" id="KW-0520">NAD</keyword>
<comment type="catalytic activity">
    <reaction evidence="21">
        <text>a (3S)-3-hydroxyacyl-CoA = a (2E)-enoyl-CoA + H2O</text>
        <dbReference type="Rhea" id="RHEA:16105"/>
        <dbReference type="ChEBI" id="CHEBI:15377"/>
        <dbReference type="ChEBI" id="CHEBI:57318"/>
        <dbReference type="ChEBI" id="CHEBI:58856"/>
        <dbReference type="EC" id="4.2.1.17"/>
    </reaction>
    <physiologicalReaction direction="right-to-left" evidence="21">
        <dbReference type="Rhea" id="RHEA:16107"/>
    </physiologicalReaction>
</comment>
<evidence type="ECO:0000256" key="29">
    <source>
        <dbReference type="ARBA" id="ARBA00052224"/>
    </source>
</evidence>
<dbReference type="SUPFAM" id="SSF48179">
    <property type="entry name" value="6-phosphogluconate dehydrogenase C-terminal domain-like"/>
    <property type="match status" value="2"/>
</dbReference>
<keyword evidence="12" id="KW-0809">Transit peptide</keyword>
<feature type="domain" description="3-hydroxyacyl-CoA dehydrogenase C-terminal" evidence="43">
    <location>
        <begin position="677"/>
        <end position="756"/>
    </location>
</feature>
<keyword evidence="8" id="KW-0597">Phosphoprotein</keyword>
<evidence type="ECO:0000256" key="40">
    <source>
        <dbReference type="PIRSR" id="PIRSR612803-1"/>
    </source>
</evidence>
<dbReference type="GO" id="GO:0016740">
    <property type="term" value="F:transferase activity"/>
    <property type="evidence" value="ECO:0007669"/>
    <property type="project" value="UniProtKB-KW"/>
</dbReference>
<comment type="catalytic activity">
    <reaction evidence="28">
        <text>(3S)-hydroxyoctanoyl-CoA = (2E)-octenoyl-CoA + H2O</text>
        <dbReference type="Rhea" id="RHEA:31199"/>
        <dbReference type="ChEBI" id="CHEBI:15377"/>
        <dbReference type="ChEBI" id="CHEBI:62242"/>
        <dbReference type="ChEBI" id="CHEBI:62617"/>
    </reaction>
    <physiologicalReaction direction="right-to-left" evidence="28">
        <dbReference type="Rhea" id="RHEA:31201"/>
    </physiologicalReaction>
</comment>
<dbReference type="PANTHER" id="PTHR43612">
    <property type="entry name" value="TRIFUNCTIONAL ENZYME SUBUNIT ALPHA"/>
    <property type="match status" value="1"/>
</dbReference>
<comment type="pathway">
    <text evidence="3">Lipid metabolism; fatty acid beta-oxidation.</text>
</comment>
<evidence type="ECO:0000256" key="16">
    <source>
        <dbReference type="ARBA" id="ARBA00023098"/>
    </source>
</evidence>
<dbReference type="SUPFAM" id="SSF52096">
    <property type="entry name" value="ClpP/crotonase"/>
    <property type="match status" value="1"/>
</dbReference>
<comment type="subcellular location">
    <subcellularLocation>
        <location evidence="2">Mitochondrion inner membrane</location>
    </subcellularLocation>
</comment>
<dbReference type="GO" id="GO:0005743">
    <property type="term" value="C:mitochondrial inner membrane"/>
    <property type="evidence" value="ECO:0007669"/>
    <property type="project" value="UniProtKB-SubCell"/>
</dbReference>
<dbReference type="PROSITE" id="PS00067">
    <property type="entry name" value="3HCDH"/>
    <property type="match status" value="1"/>
</dbReference>
<feature type="domain" description="3-hydroxyacyl-CoA dehydrogenase NAD binding" evidence="44">
    <location>
        <begin position="365"/>
        <end position="543"/>
    </location>
</feature>
<evidence type="ECO:0000256" key="26">
    <source>
        <dbReference type="ARBA" id="ARBA00050446"/>
    </source>
</evidence>
<dbReference type="InterPro" id="IPR006108">
    <property type="entry name" value="3HC_DH_C"/>
</dbReference>
<accession>A0A6P8M0L6</accession>
<dbReference type="FunFam" id="1.10.1040.50:FF:000002">
    <property type="entry name" value="Trifunctional enzyme subunit alpha, mitochondrial"/>
    <property type="match status" value="1"/>
</dbReference>
<evidence type="ECO:0000256" key="8">
    <source>
        <dbReference type="ARBA" id="ARBA00022553"/>
    </source>
</evidence>
<evidence type="ECO:0000259" key="43">
    <source>
        <dbReference type="Pfam" id="PF00725"/>
    </source>
</evidence>
<dbReference type="CDD" id="cd06558">
    <property type="entry name" value="crotonase-like"/>
    <property type="match status" value="1"/>
</dbReference>
<evidence type="ECO:0000256" key="23">
    <source>
        <dbReference type="ARBA" id="ARBA00048361"/>
    </source>
</evidence>
<evidence type="ECO:0000256" key="32">
    <source>
        <dbReference type="ARBA" id="ARBA00052860"/>
    </source>
</evidence>
<dbReference type="Pfam" id="PF00378">
    <property type="entry name" value="ECH_1"/>
    <property type="match status" value="1"/>
</dbReference>
<dbReference type="AlphaFoldDB" id="A0A6P8M0L6"/>
<keyword evidence="11" id="KW-0276">Fatty acid metabolism</keyword>
<evidence type="ECO:0000256" key="38">
    <source>
        <dbReference type="ARBA" id="ARBA00077617"/>
    </source>
</evidence>
<evidence type="ECO:0000256" key="6">
    <source>
        <dbReference type="ARBA" id="ARBA00012076"/>
    </source>
</evidence>
<evidence type="ECO:0000256" key="35">
    <source>
        <dbReference type="ARBA" id="ARBA00062153"/>
    </source>
</evidence>
<keyword evidence="10" id="KW-0999">Mitochondrion inner membrane</keyword>
<dbReference type="InterPro" id="IPR006180">
    <property type="entry name" value="3-OHacyl-CoA_DH_CS"/>
</dbReference>
<gene>
    <name evidence="46" type="primary">LOC117206238</name>
</gene>
<feature type="site" description="Important for long-chain enoyl-CoA hydratase activity" evidence="41">
    <location>
        <position position="174"/>
    </location>
</feature>
<evidence type="ECO:0000256" key="37">
    <source>
        <dbReference type="ARBA" id="ARBA00068347"/>
    </source>
</evidence>
<evidence type="ECO:0000256" key="12">
    <source>
        <dbReference type="ARBA" id="ARBA00022946"/>
    </source>
</evidence>
<evidence type="ECO:0000256" key="21">
    <source>
        <dbReference type="ARBA" id="ARBA00035854"/>
    </source>
</evidence>
<evidence type="ECO:0000256" key="34">
    <source>
        <dbReference type="ARBA" id="ARBA00052989"/>
    </source>
</evidence>
<evidence type="ECO:0000256" key="9">
    <source>
        <dbReference type="ARBA" id="ARBA00022679"/>
    </source>
</evidence>
<evidence type="ECO:0000256" key="28">
    <source>
        <dbReference type="ARBA" id="ARBA00051877"/>
    </source>
</evidence>
<keyword evidence="45" id="KW-1185">Reference proteome</keyword>
<evidence type="ECO:0000256" key="3">
    <source>
        <dbReference type="ARBA" id="ARBA00005005"/>
    </source>
</evidence>
<dbReference type="EC" id="4.2.1.17" evidence="6"/>
<keyword evidence="16" id="KW-0443">Lipid metabolism</keyword>
<dbReference type="InterPro" id="IPR012803">
    <property type="entry name" value="Fa_ox_alpha_mit"/>
</dbReference>
<dbReference type="InterPro" id="IPR008927">
    <property type="entry name" value="6-PGluconate_DH-like_C_sf"/>
</dbReference>
<keyword evidence="13" id="KW-0007">Acetylation</keyword>
<evidence type="ECO:0000256" key="13">
    <source>
        <dbReference type="ARBA" id="ARBA00022990"/>
    </source>
</evidence>
<comment type="catalytic activity">
    <reaction evidence="25">
        <text>1'-[1,2-di-(9Z,12Z-octadecadienoyl)-sn-glycero-3-phospho]-3'-[1-(9Z,12Z-octadecadienoyl)-sn-glycero-3-phospho]-glycerol + (9Z,12Z)-octadecadienoyl-CoA = 1',3'-bis-[1,2-di-(9Z,12Z-octadecadienoyl)-sn-glycero-3-phospho]-glycerol + CoA</text>
        <dbReference type="Rhea" id="RHEA:43672"/>
        <dbReference type="ChEBI" id="CHEBI:57287"/>
        <dbReference type="ChEBI" id="CHEBI:57383"/>
        <dbReference type="ChEBI" id="CHEBI:83580"/>
        <dbReference type="ChEBI" id="CHEBI:83581"/>
    </reaction>
    <physiologicalReaction direction="left-to-right" evidence="25">
        <dbReference type="Rhea" id="RHEA:43673"/>
    </physiologicalReaction>
</comment>
<evidence type="ECO:0000256" key="31">
    <source>
        <dbReference type="ARBA" id="ARBA00052834"/>
    </source>
</evidence>
<evidence type="ECO:0000313" key="46">
    <source>
        <dbReference type="RefSeq" id="XP_033301283.1"/>
    </source>
</evidence>
<dbReference type="Gene3D" id="3.90.226.10">
    <property type="entry name" value="2-enoyl-CoA Hydratase, Chain A, domain 1"/>
    <property type="match status" value="1"/>
</dbReference>
<comment type="catalytic activity">
    <reaction evidence="34">
        <text>1'-[1,2-di-(9Z,12Z-octadecadienoyl)-sn-glycero-3-phospho]-3'-[1-(9Z,12Z-octadecadienoyl)-sn-glycero-3-phospho]-glycerol + hexadecanoyl-CoA = 1'-[1,2-di-(9Z,12Z-octadecadienoyl)-sn-glycero-3-phospho]-3'-[1-(9Z,12Z-octadecadienoyl)-2-hexadecanoyl-sn-glycero-3-phospho]-glycerol + CoA</text>
        <dbReference type="Rhea" id="RHEA:43680"/>
        <dbReference type="ChEBI" id="CHEBI:57287"/>
        <dbReference type="ChEBI" id="CHEBI:57379"/>
        <dbReference type="ChEBI" id="CHEBI:83580"/>
        <dbReference type="ChEBI" id="CHEBI:83583"/>
    </reaction>
    <physiologicalReaction direction="left-to-right" evidence="34">
        <dbReference type="Rhea" id="RHEA:43681"/>
    </physiologicalReaction>
</comment>
<evidence type="ECO:0000256" key="41">
    <source>
        <dbReference type="PIRSR" id="PIRSR612803-2"/>
    </source>
</evidence>
<dbReference type="GO" id="GO:0070403">
    <property type="term" value="F:NAD+ binding"/>
    <property type="evidence" value="ECO:0007669"/>
    <property type="project" value="InterPro"/>
</dbReference>
<evidence type="ECO:0000256" key="15">
    <source>
        <dbReference type="ARBA" id="ARBA00023027"/>
    </source>
</evidence>
<evidence type="ECO:0000256" key="33">
    <source>
        <dbReference type="ARBA" id="ARBA00052945"/>
    </source>
</evidence>
<dbReference type="GO" id="GO:0016507">
    <property type="term" value="C:mitochondrial fatty acid beta-oxidation multienzyme complex"/>
    <property type="evidence" value="ECO:0007669"/>
    <property type="project" value="InterPro"/>
</dbReference>
<keyword evidence="20" id="KW-0511">Multifunctional enzyme</keyword>
<evidence type="ECO:0000313" key="45">
    <source>
        <dbReference type="Proteomes" id="UP000515164"/>
    </source>
</evidence>
<evidence type="ECO:0000256" key="14">
    <source>
        <dbReference type="ARBA" id="ARBA00023002"/>
    </source>
</evidence>
<evidence type="ECO:0000256" key="7">
    <source>
        <dbReference type="ARBA" id="ARBA00022481"/>
    </source>
</evidence>
<keyword evidence="17" id="KW-0496">Mitochondrion</keyword>
<dbReference type="Gene3D" id="1.10.1040.50">
    <property type="match status" value="1"/>
</dbReference>
<dbReference type="GeneID" id="117206238"/>
<protein>
    <recommendedName>
        <fullName evidence="37">Trifunctional enzyme subunit alpha, mitochondrial</fullName>
        <ecNumber evidence="36">1.1.1.211</ecNumber>
        <ecNumber evidence="6">4.2.1.17</ecNumber>
    </recommendedName>
    <alternativeName>
        <fullName evidence="38">Monolysocardiolipin acyltransferase</fullName>
    </alternativeName>
    <alternativeName>
        <fullName evidence="39">TP-alpha</fullName>
    </alternativeName>
</protein>
<evidence type="ECO:0000256" key="42">
    <source>
        <dbReference type="RuleBase" id="RU003707"/>
    </source>
</evidence>
<dbReference type="SUPFAM" id="SSF51735">
    <property type="entry name" value="NAD(P)-binding Rossmann-fold domains"/>
    <property type="match status" value="1"/>
</dbReference>
<sequence>MSQYRLLGAIASFSHINKNVVVRTALYKSIRAMSTQVNTKHLRYKVVDNVAVLTLDSPGVKVNTLNREIMDEIVDVLKTVQHNSAVNSVVLISGKPGCFIAGADITMIQRFKTSEDGYKISSDGQKVLETIEKSQKPVVAAIQGSCLGGGLEVAMACHYRLAVNDQKTSLGLPEVMLGLLPGAGGTQRLPQLTSLPNALDMTLTGKNLKAIKAKQVGLVDILVNRLGPGIGTPEENTMRYLEETAIRAAKDLANGTLKIDRSPKTLMDKVMNFALSYEFVKNQVFTRAKNEVMKKTGGLYPAPLKILDVIRTGMDKGPKAGYEAEAKAFGELAVTSQCRGLTSLFFGQTACKKNRFGAPKNAVKKIAVVGAGLMGAGIVQVSIDKGFDVIMKDTSEAGLYRGFNQVQKGLDTAVKRKKYSNVQKDKYLSQLDSTLAYNSFKNADIVIEAVFEDIAIKHKVIKEIEANTPDYCVLATNTSAIPITEIAAGSSRPDKVIGMHYFSPVDKMQLLEIITHKGTSAETIKTAVDVGLKQGKTVITVGDGPGFYTTRILSAMLSEAIRLMQEGVDPIDLDSMCKKFGFPVGAATLSDEVGIDVGAHISAHLVKALGERFRGGDVNILSDMVQAGFLGRKSGKGIYIYESNVKNRNINLAALDILKKYKLEPKGSTSVEDRQLRMVSRFVNEAVLCLEENILANPLEGDIGAVFGLGFPPFTGGPFRWIDFYSADKLVHKMEEFQSHYGDAFKPCQMLRDMASDRSKKFYK</sequence>
<dbReference type="InterPro" id="IPR029045">
    <property type="entry name" value="ClpP/crotonase-like_dom_sf"/>
</dbReference>
<feature type="site" description="Important for long-chain enoyl-CoA hydratase activity" evidence="41">
    <location>
        <position position="152"/>
    </location>
</feature>
<feature type="site" description="Important for hydroxyacyl-coenzyme A dehydrogenase activity" evidence="41">
    <location>
        <position position="500"/>
    </location>
</feature>
<dbReference type="CTD" id="34276"/>
<comment type="catalytic activity">
    <reaction evidence="23">
        <text>(3S)-hydroxydecanoyl-CoA + NAD(+) = 3-oxodecanoyl-CoA + NADH + H(+)</text>
        <dbReference type="Rhea" id="RHEA:31187"/>
        <dbReference type="ChEBI" id="CHEBI:15378"/>
        <dbReference type="ChEBI" id="CHEBI:57540"/>
        <dbReference type="ChEBI" id="CHEBI:57945"/>
        <dbReference type="ChEBI" id="CHEBI:62548"/>
        <dbReference type="ChEBI" id="CHEBI:62616"/>
    </reaction>
    <physiologicalReaction direction="left-to-right" evidence="23">
        <dbReference type="Rhea" id="RHEA:31188"/>
    </physiologicalReaction>
</comment>
<evidence type="ECO:0000256" key="18">
    <source>
        <dbReference type="ARBA" id="ARBA00023136"/>
    </source>
</evidence>
<feature type="domain" description="3-hydroxyacyl-CoA dehydrogenase C-terminal" evidence="43">
    <location>
        <begin position="546"/>
        <end position="641"/>
    </location>
</feature>
<comment type="catalytic activity">
    <reaction evidence="27">
        <text>a 4-saturated-(3S)-3-hydroxyacyl-CoA = a (3E)-enoyl-CoA + H2O</text>
        <dbReference type="Rhea" id="RHEA:20724"/>
        <dbReference type="ChEBI" id="CHEBI:15377"/>
        <dbReference type="ChEBI" id="CHEBI:58521"/>
        <dbReference type="ChEBI" id="CHEBI:137480"/>
        <dbReference type="EC" id="4.2.1.17"/>
    </reaction>
    <physiologicalReaction direction="right-to-left" evidence="27">
        <dbReference type="Rhea" id="RHEA:20726"/>
    </physiologicalReaction>
</comment>
<evidence type="ECO:0000256" key="5">
    <source>
        <dbReference type="ARBA" id="ARBA00008750"/>
    </source>
</evidence>
<name>A0A6P8M0L6_9HYME</name>
<comment type="catalytic activity">
    <reaction evidence="29">
        <text>(3S)-hydroxyoctanoyl-CoA + NAD(+) = 3-oxooctanoyl-CoA + NADH + H(+)</text>
        <dbReference type="Rhea" id="RHEA:31195"/>
        <dbReference type="ChEBI" id="CHEBI:15378"/>
        <dbReference type="ChEBI" id="CHEBI:57540"/>
        <dbReference type="ChEBI" id="CHEBI:57945"/>
        <dbReference type="ChEBI" id="CHEBI:62617"/>
        <dbReference type="ChEBI" id="CHEBI:62619"/>
    </reaction>
    <physiologicalReaction direction="left-to-right" evidence="29">
        <dbReference type="Rhea" id="RHEA:31196"/>
    </physiologicalReaction>
</comment>
<keyword evidence="18" id="KW-0472">Membrane</keyword>
<dbReference type="RefSeq" id="XP_033301283.1">
    <property type="nucleotide sequence ID" value="XM_033445392.1"/>
</dbReference>
<dbReference type="Gene3D" id="3.40.50.720">
    <property type="entry name" value="NAD(P)-binding Rossmann-like Domain"/>
    <property type="match status" value="1"/>
</dbReference>
<evidence type="ECO:0000256" key="22">
    <source>
        <dbReference type="ARBA" id="ARBA00047613"/>
    </source>
</evidence>
<evidence type="ECO:0000259" key="44">
    <source>
        <dbReference type="Pfam" id="PF02737"/>
    </source>
</evidence>
<dbReference type="InterPro" id="IPR036291">
    <property type="entry name" value="NAD(P)-bd_dom_sf"/>
</dbReference>
<dbReference type="InterPro" id="IPR050136">
    <property type="entry name" value="FA_oxidation_alpha_subunit"/>
</dbReference>
<dbReference type="InterPro" id="IPR018376">
    <property type="entry name" value="Enoyl-CoA_hyd/isom_CS"/>
</dbReference>
<organism evidence="45 46">
    <name type="scientific">Bombus bifarius</name>
    <dbReference type="NCBI Taxonomy" id="103933"/>
    <lineage>
        <taxon>Eukaryota</taxon>
        <taxon>Metazoa</taxon>
        <taxon>Ecdysozoa</taxon>
        <taxon>Arthropoda</taxon>
        <taxon>Hexapoda</taxon>
        <taxon>Insecta</taxon>
        <taxon>Pterygota</taxon>
        <taxon>Neoptera</taxon>
        <taxon>Endopterygota</taxon>
        <taxon>Hymenoptera</taxon>
        <taxon>Apocrita</taxon>
        <taxon>Aculeata</taxon>
        <taxon>Apoidea</taxon>
        <taxon>Anthophila</taxon>
        <taxon>Apidae</taxon>
        <taxon>Bombus</taxon>
        <taxon>Pyrobombus</taxon>
    </lineage>
</organism>
<dbReference type="PANTHER" id="PTHR43612:SF3">
    <property type="entry name" value="TRIFUNCTIONAL ENZYME SUBUNIT ALPHA, MITOCHONDRIAL"/>
    <property type="match status" value="1"/>
</dbReference>
<evidence type="ECO:0000256" key="19">
    <source>
        <dbReference type="ARBA" id="ARBA00023239"/>
    </source>
</evidence>
<comment type="subunit">
    <text evidence="35">Heterotetramer of 2 alpha/HADHA and 2 beta/HADHB subunits; forms the mitochondrial trifunctional enzyme. Also purified as higher order heterooligomers including a 4 alpha/HADHA and 4 beta/HADHB heterooligomer which physiological significance remains unclear. The mitochondrial trifunctional enzyme interacts with MTLN.</text>
</comment>
<evidence type="ECO:0000256" key="2">
    <source>
        <dbReference type="ARBA" id="ARBA00004273"/>
    </source>
</evidence>
<evidence type="ECO:0000256" key="27">
    <source>
        <dbReference type="ARBA" id="ARBA00051215"/>
    </source>
</evidence>
<comment type="catalytic activity">
    <reaction evidence="1">
        <text>(3S)-hydroxyhexadecanoyl-CoA = (2E)-hexadecenoyl-CoA + H2O</text>
        <dbReference type="Rhea" id="RHEA:31163"/>
        <dbReference type="ChEBI" id="CHEBI:15377"/>
        <dbReference type="ChEBI" id="CHEBI:61526"/>
        <dbReference type="ChEBI" id="CHEBI:62613"/>
    </reaction>
    <physiologicalReaction direction="right-to-left" evidence="1">
        <dbReference type="Rhea" id="RHEA:31165"/>
    </physiologicalReaction>
</comment>
<comment type="catalytic activity">
    <reaction evidence="26">
        <text>a long-chain (3S)-3-hydroxy fatty acyl-CoA + NAD(+) = a long-chain 3-oxo-fatty acyl-CoA + NADH + H(+)</text>
        <dbReference type="Rhea" id="RHEA:52656"/>
        <dbReference type="ChEBI" id="CHEBI:15378"/>
        <dbReference type="ChEBI" id="CHEBI:57540"/>
        <dbReference type="ChEBI" id="CHEBI:57945"/>
        <dbReference type="ChEBI" id="CHEBI:136757"/>
        <dbReference type="ChEBI" id="CHEBI:136758"/>
        <dbReference type="EC" id="1.1.1.211"/>
    </reaction>
    <physiologicalReaction direction="left-to-right" evidence="26">
        <dbReference type="Rhea" id="RHEA:52657"/>
    </physiologicalReaction>
</comment>
<comment type="catalytic activity">
    <reaction evidence="31">
        <text>(3S)-hydroxytetradecanoyl-CoA + NAD(+) = 3-oxotetradecanoyl-CoA + NADH + H(+)</text>
        <dbReference type="Rhea" id="RHEA:31167"/>
        <dbReference type="ChEBI" id="CHEBI:15378"/>
        <dbReference type="ChEBI" id="CHEBI:57540"/>
        <dbReference type="ChEBI" id="CHEBI:57945"/>
        <dbReference type="ChEBI" id="CHEBI:62543"/>
        <dbReference type="ChEBI" id="CHEBI:62614"/>
    </reaction>
    <physiologicalReaction direction="left-to-right" evidence="31">
        <dbReference type="Rhea" id="RHEA:31168"/>
    </physiologicalReaction>
</comment>
<dbReference type="Pfam" id="PF02737">
    <property type="entry name" value="3HCDH_N"/>
    <property type="match status" value="1"/>
</dbReference>
<evidence type="ECO:0000256" key="10">
    <source>
        <dbReference type="ARBA" id="ARBA00022792"/>
    </source>
</evidence>
<evidence type="ECO:0000256" key="39">
    <source>
        <dbReference type="ARBA" id="ARBA00083277"/>
    </source>
</evidence>
<comment type="similarity">
    <text evidence="42">Belongs to the enoyl-CoA hydratase/isomerase family.</text>
</comment>
<evidence type="ECO:0000256" key="36">
    <source>
        <dbReference type="ARBA" id="ARBA00066806"/>
    </source>
</evidence>
<dbReference type="GO" id="GO:0006635">
    <property type="term" value="P:fatty acid beta-oxidation"/>
    <property type="evidence" value="ECO:0007669"/>
    <property type="project" value="UniProtKB-UniPathway"/>
</dbReference>
<dbReference type="InterPro" id="IPR001753">
    <property type="entry name" value="Enoyl-CoA_hydra/iso"/>
</dbReference>
<evidence type="ECO:0000256" key="24">
    <source>
        <dbReference type="ARBA" id="ARBA00049556"/>
    </source>
</evidence>
<comment type="similarity">
    <text evidence="4">In the central section; belongs to the 3-hydroxyacyl-CoA dehydrogenase family.</text>
</comment>